<accession>A0A023BQN9</accession>
<comment type="caution">
    <text evidence="1">The sequence shown here is derived from an EMBL/GenBank/DDBJ whole genome shotgun (WGS) entry which is preliminary data.</text>
</comment>
<name>A0A023BQN9_9FLAO</name>
<keyword evidence="2" id="KW-1185">Reference proteome</keyword>
<proteinExistence type="predicted"/>
<dbReference type="STRING" id="1317122.ATO12_23320"/>
<evidence type="ECO:0000313" key="2">
    <source>
        <dbReference type="Proteomes" id="UP000023541"/>
    </source>
</evidence>
<dbReference type="EMBL" id="AQRA01000008">
    <property type="protein sequence ID" value="EZH72385.1"/>
    <property type="molecule type" value="Genomic_DNA"/>
</dbReference>
<evidence type="ECO:0000313" key="1">
    <source>
        <dbReference type="EMBL" id="EZH72385.1"/>
    </source>
</evidence>
<reference evidence="1 2" key="1">
    <citation type="submission" date="2014-04" db="EMBL/GenBank/DDBJ databases">
        <title>Aquimarina sp. 22II-S11-z7 Genome Sequencing.</title>
        <authorList>
            <person name="Lai Q."/>
        </authorList>
    </citation>
    <scope>NUCLEOTIDE SEQUENCE [LARGE SCALE GENOMIC DNA]</scope>
    <source>
        <strain evidence="1 2">22II-S11-z7</strain>
    </source>
</reference>
<organism evidence="1 2">
    <name type="scientific">Aquimarina atlantica</name>
    <dbReference type="NCBI Taxonomy" id="1317122"/>
    <lineage>
        <taxon>Bacteria</taxon>
        <taxon>Pseudomonadati</taxon>
        <taxon>Bacteroidota</taxon>
        <taxon>Flavobacteriia</taxon>
        <taxon>Flavobacteriales</taxon>
        <taxon>Flavobacteriaceae</taxon>
        <taxon>Aquimarina</taxon>
    </lineage>
</organism>
<sequence length="59" mass="7027">MDQKHSIFFLVSRALIYFIKSYGKYNLLIKKLTSIKTPNCHQKKLTFYLLVTEDTPIKF</sequence>
<dbReference type="AlphaFoldDB" id="A0A023BQN9"/>
<dbReference type="Proteomes" id="UP000023541">
    <property type="component" value="Unassembled WGS sequence"/>
</dbReference>
<gene>
    <name evidence="1" type="ORF">ATO12_23320</name>
</gene>
<protein>
    <submittedName>
        <fullName evidence="1">Uncharacterized protein</fullName>
    </submittedName>
</protein>